<evidence type="ECO:0008006" key="2">
    <source>
        <dbReference type="Google" id="ProtNLM"/>
    </source>
</evidence>
<dbReference type="AlphaFoldDB" id="A0A382MV58"/>
<dbReference type="PANTHER" id="PTHR34047">
    <property type="entry name" value="NUCLEAR INTRON MATURASE 1, MITOCHONDRIAL-RELATED"/>
    <property type="match status" value="1"/>
</dbReference>
<dbReference type="SUPFAM" id="SSF56672">
    <property type="entry name" value="DNA/RNA polymerases"/>
    <property type="match status" value="1"/>
</dbReference>
<feature type="non-terminal residue" evidence="1">
    <location>
        <position position="92"/>
    </location>
</feature>
<dbReference type="EMBL" id="UINC01096061">
    <property type="protein sequence ID" value="SVC52636.1"/>
    <property type="molecule type" value="Genomic_DNA"/>
</dbReference>
<dbReference type="PANTHER" id="PTHR34047:SF8">
    <property type="entry name" value="PROTEIN YKFC"/>
    <property type="match status" value="1"/>
</dbReference>
<accession>A0A382MV58</accession>
<dbReference type="InterPro" id="IPR051083">
    <property type="entry name" value="GrpII_Intron_Splice-Mob/Def"/>
</dbReference>
<protein>
    <recommendedName>
        <fullName evidence="2">Reverse transcriptase domain-containing protein</fullName>
    </recommendedName>
</protein>
<name>A0A382MV58_9ZZZZ</name>
<reference evidence="1" key="1">
    <citation type="submission" date="2018-05" db="EMBL/GenBank/DDBJ databases">
        <authorList>
            <person name="Lanie J.A."/>
            <person name="Ng W.-L."/>
            <person name="Kazmierczak K.M."/>
            <person name="Andrzejewski T.M."/>
            <person name="Davidsen T.M."/>
            <person name="Wayne K.J."/>
            <person name="Tettelin H."/>
            <person name="Glass J.I."/>
            <person name="Rusch D."/>
            <person name="Podicherti R."/>
            <person name="Tsui H.-C.T."/>
            <person name="Winkler M.E."/>
        </authorList>
    </citation>
    <scope>NUCLEOTIDE SEQUENCE</scope>
</reference>
<proteinExistence type="predicted"/>
<organism evidence="1">
    <name type="scientific">marine metagenome</name>
    <dbReference type="NCBI Taxonomy" id="408172"/>
    <lineage>
        <taxon>unclassified sequences</taxon>
        <taxon>metagenomes</taxon>
        <taxon>ecological metagenomes</taxon>
    </lineage>
</organism>
<dbReference type="InterPro" id="IPR043502">
    <property type="entry name" value="DNA/RNA_pol_sf"/>
</dbReference>
<gene>
    <name evidence="1" type="ORF">METZ01_LOCUS305490</name>
</gene>
<sequence>MEAVVRRENVTAAYQRVVRNGGAPGVDGVTVDELKAYCQTHWDRIRQELLEGRYQPQPIRKVEIPKPEGGQRRLGIPTVMDRMIQQAVLQIL</sequence>
<evidence type="ECO:0000313" key="1">
    <source>
        <dbReference type="EMBL" id="SVC52636.1"/>
    </source>
</evidence>